<feature type="transmembrane region" description="Helical" evidence="1">
    <location>
        <begin position="249"/>
        <end position="268"/>
    </location>
</feature>
<dbReference type="Proteomes" id="UP000653156">
    <property type="component" value="Chromosome"/>
</dbReference>
<dbReference type="KEGG" id="ptes:JQU52_01700"/>
<proteinExistence type="predicted"/>
<keyword evidence="3" id="KW-1185">Reference proteome</keyword>
<dbReference type="RefSeq" id="WP_230339466.1">
    <property type="nucleotide sequence ID" value="NZ_CP069798.1"/>
</dbReference>
<evidence type="ECO:0000256" key="1">
    <source>
        <dbReference type="SAM" id="Phobius"/>
    </source>
</evidence>
<feature type="transmembrane region" description="Helical" evidence="1">
    <location>
        <begin position="138"/>
        <end position="159"/>
    </location>
</feature>
<dbReference type="AlphaFoldDB" id="A0A892ZGW0"/>
<feature type="transmembrane region" description="Helical" evidence="1">
    <location>
        <begin position="296"/>
        <end position="317"/>
    </location>
</feature>
<protein>
    <submittedName>
        <fullName evidence="2">DUF2157 domain-containing protein</fullName>
    </submittedName>
</protein>
<feature type="transmembrane region" description="Helical" evidence="1">
    <location>
        <begin position="98"/>
        <end position="118"/>
    </location>
</feature>
<feature type="transmembrane region" description="Helical" evidence="1">
    <location>
        <begin position="44"/>
        <end position="65"/>
    </location>
</feature>
<keyword evidence="1" id="KW-1133">Transmembrane helix</keyword>
<feature type="transmembrane region" description="Helical" evidence="1">
    <location>
        <begin position="273"/>
        <end position="290"/>
    </location>
</feature>
<dbReference type="EMBL" id="CP069798">
    <property type="protein sequence ID" value="QRQ82172.1"/>
    <property type="molecule type" value="Genomic_DNA"/>
</dbReference>
<evidence type="ECO:0000313" key="3">
    <source>
        <dbReference type="Proteomes" id="UP000653156"/>
    </source>
</evidence>
<feature type="transmembrane region" description="Helical" evidence="1">
    <location>
        <begin position="166"/>
        <end position="186"/>
    </location>
</feature>
<feature type="transmembrane region" description="Helical" evidence="1">
    <location>
        <begin position="224"/>
        <end position="243"/>
    </location>
</feature>
<feature type="transmembrane region" description="Helical" evidence="1">
    <location>
        <begin position="71"/>
        <end position="91"/>
    </location>
</feature>
<keyword evidence="1" id="KW-0472">Membrane</keyword>
<reference evidence="2" key="1">
    <citation type="submission" date="2021-02" db="EMBL/GenBank/DDBJ databases">
        <title>Neisseriaceae sp. 26B isolated from the cloaca of a Common Toad-headed Turtle (Mesoclemmys nasuta).</title>
        <authorList>
            <person name="Spergser J."/>
            <person name="Busse H.-J."/>
        </authorList>
    </citation>
    <scope>NUCLEOTIDE SEQUENCE</scope>
    <source>
        <strain evidence="2">26B</strain>
    </source>
</reference>
<feature type="transmembrane region" description="Helical" evidence="1">
    <location>
        <begin position="192"/>
        <end position="212"/>
    </location>
</feature>
<accession>A0A892ZGW0</accession>
<keyword evidence="1" id="KW-0812">Transmembrane</keyword>
<evidence type="ECO:0000313" key="2">
    <source>
        <dbReference type="EMBL" id="QRQ82172.1"/>
    </source>
</evidence>
<name>A0A892ZGW0_9NEIS</name>
<gene>
    <name evidence="2" type="ORF">JQU52_01700</name>
</gene>
<organism evidence="2 3">
    <name type="scientific">Paralysiella testudinis</name>
    <dbReference type="NCBI Taxonomy" id="2809020"/>
    <lineage>
        <taxon>Bacteria</taxon>
        <taxon>Pseudomonadati</taxon>
        <taxon>Pseudomonadota</taxon>
        <taxon>Betaproteobacteria</taxon>
        <taxon>Neisseriales</taxon>
        <taxon>Neisseriaceae</taxon>
        <taxon>Paralysiella</taxon>
    </lineage>
</organism>
<sequence>MNINRQQLQEGVAKGIISPEQAEDLWALWQSRQHGVPRFDFTHILYYLGGLLAIGAMTLFMNLGWERFGGWGIVALCLLYAAAGLWLLRYFAAKNLPIPAGICAVFVVALTPLAVYGLQQGLGVWPPDDYQYRDYHRWIEWHWLYMELATLLVAAVMLYRHRYPFLLLPVAFTLWYLSMDTTTWLAGGDYDWQLRKTVSVLFGVAMLALALWVDISSRRSGRDYAFWLYVFGTLTFWGGLTAMDSDNELGKFIYCLINLGLIGAGALLVRRVLVVFGAIGVAVYVGHLADKVFKDSWLFPISLTLLGLLVVAAGVWWQKNEAGLNRRLRQALPAAWQRLLPDRFE</sequence>